<keyword evidence="3" id="KW-1185">Reference proteome</keyword>
<evidence type="ECO:0000259" key="1">
    <source>
        <dbReference type="PROSITE" id="PS51471"/>
    </source>
</evidence>
<gene>
    <name evidence="2" type="primary">HPX_2</name>
    <name evidence="2" type="ORF">FRACYDRAFT_196981</name>
</gene>
<dbReference type="InterPro" id="IPR037151">
    <property type="entry name" value="AlkB-like_sf"/>
</dbReference>
<dbReference type="GO" id="GO:0006307">
    <property type="term" value="P:DNA alkylation repair"/>
    <property type="evidence" value="ECO:0007669"/>
    <property type="project" value="InterPro"/>
</dbReference>
<dbReference type="InParanoid" id="A0A1E7EQS8"/>
<dbReference type="PANTHER" id="PTHR31212">
    <property type="entry name" value="ALPHA-KETOGLUTARATE-DEPENDENT DIOXYGENASE ALKB HOMOLOG 3"/>
    <property type="match status" value="1"/>
</dbReference>
<dbReference type="PANTHER" id="PTHR31212:SF4">
    <property type="entry name" value="ALPHA-KETOGLUTARATE-DEPENDENT DIOXYGENASE ALKB HOMOLOG 3"/>
    <property type="match status" value="1"/>
</dbReference>
<evidence type="ECO:0000313" key="3">
    <source>
        <dbReference type="Proteomes" id="UP000095751"/>
    </source>
</evidence>
<dbReference type="PROSITE" id="PS51471">
    <property type="entry name" value="FE2OG_OXY"/>
    <property type="match status" value="1"/>
</dbReference>
<dbReference type="Gene3D" id="2.60.120.590">
    <property type="entry name" value="Alpha-ketoglutarate-dependent dioxygenase AlkB-like"/>
    <property type="match status" value="1"/>
</dbReference>
<dbReference type="Pfam" id="PF13532">
    <property type="entry name" value="2OG-FeII_Oxy_2"/>
    <property type="match status" value="1"/>
</dbReference>
<dbReference type="InterPro" id="IPR027450">
    <property type="entry name" value="AlkB-like"/>
</dbReference>
<reference evidence="2 3" key="1">
    <citation type="submission" date="2016-09" db="EMBL/GenBank/DDBJ databases">
        <title>Extensive genetic diversity and differential bi-allelic expression allows diatom success in the polar Southern Ocean.</title>
        <authorList>
            <consortium name="DOE Joint Genome Institute"/>
            <person name="Mock T."/>
            <person name="Otillar R.P."/>
            <person name="Strauss J."/>
            <person name="Dupont C."/>
            <person name="Frickenhaus S."/>
            <person name="Maumus F."/>
            <person name="Mcmullan M."/>
            <person name="Sanges R."/>
            <person name="Schmutz J."/>
            <person name="Toseland A."/>
            <person name="Valas R."/>
            <person name="Veluchamy A."/>
            <person name="Ward B.J."/>
            <person name="Allen A."/>
            <person name="Barry K."/>
            <person name="Falciatore A."/>
            <person name="Ferrante M."/>
            <person name="Fortunato A.E."/>
            <person name="Gloeckner G."/>
            <person name="Gruber A."/>
            <person name="Hipkin R."/>
            <person name="Janech M."/>
            <person name="Kroth P."/>
            <person name="Leese F."/>
            <person name="Lindquist E."/>
            <person name="Lyon B.R."/>
            <person name="Martin J."/>
            <person name="Mayer C."/>
            <person name="Parker M."/>
            <person name="Quesneville H."/>
            <person name="Raymond J."/>
            <person name="Uhlig C."/>
            <person name="Valentin K.U."/>
            <person name="Worden A.Z."/>
            <person name="Armbrust E.V."/>
            <person name="Bowler C."/>
            <person name="Green B."/>
            <person name="Moulton V."/>
            <person name="Van Oosterhout C."/>
            <person name="Grigoriev I."/>
        </authorList>
    </citation>
    <scope>NUCLEOTIDE SEQUENCE [LARGE SCALE GENOMIC DNA]</scope>
    <source>
        <strain evidence="2 3">CCMP1102</strain>
    </source>
</reference>
<dbReference type="SUPFAM" id="SSF51197">
    <property type="entry name" value="Clavaminate synthase-like"/>
    <property type="match status" value="1"/>
</dbReference>
<sequence length="408" mass="46293">LHTKLQNYFTPTSILENIAVLVTPKVDPSASLSSLALIRLSKQIIALDNENNEYLINDNNKQLWKEGLRNLVSCLASSNWKASPKSLETAVEGVNAASVISRLMSSDYLLSSNNDNNNGKIWWEPLVEKLHEEADDQLVRMIQPHQLSGIKFSIDCIQLSSSTKQDASDLLSSHQQQYLLPQSLQIAYDNLNLPFSVRPGFLNGNDDDDDDVDNKHNNNLFTVASFVKQVNFQIETIQTATNRTVAERRQTAWEGDEHVENFEYSEKSMRRLPWSDVVANVRDRLYNETSHYYDGCLLNFYPDGDSAMRYHIDPDQGVLWDYETAVVSIGATRRFSFRESSSGDGSNKPHVFVLMNGDVTEMFNDCQERFQHTVQKSSVKGESASRVSLVFKKTLGYSKERTKSRTKV</sequence>
<dbReference type="EMBL" id="KV784383">
    <property type="protein sequence ID" value="OEU07903.1"/>
    <property type="molecule type" value="Genomic_DNA"/>
</dbReference>
<feature type="non-terminal residue" evidence="2">
    <location>
        <position position="1"/>
    </location>
</feature>
<dbReference type="OrthoDB" id="545910at2759"/>
<dbReference type="KEGG" id="fcy:FRACYDRAFT_196981"/>
<feature type="domain" description="Fe2OG dioxygenase" evidence="1">
    <location>
        <begin position="292"/>
        <end position="395"/>
    </location>
</feature>
<dbReference type="InterPro" id="IPR005123">
    <property type="entry name" value="Oxoglu/Fe-dep_dioxygenase_dom"/>
</dbReference>
<dbReference type="InterPro" id="IPR032854">
    <property type="entry name" value="ALKBH3"/>
</dbReference>
<protein>
    <submittedName>
        <fullName evidence="2">Hemopexin domain-containing protein</fullName>
    </submittedName>
</protein>
<proteinExistence type="predicted"/>
<evidence type="ECO:0000313" key="2">
    <source>
        <dbReference type="EMBL" id="OEU07903.1"/>
    </source>
</evidence>
<accession>A0A1E7EQS8</accession>
<dbReference type="AlphaFoldDB" id="A0A1E7EQS8"/>
<dbReference type="Proteomes" id="UP000095751">
    <property type="component" value="Unassembled WGS sequence"/>
</dbReference>
<organism evidence="2 3">
    <name type="scientific">Fragilariopsis cylindrus CCMP1102</name>
    <dbReference type="NCBI Taxonomy" id="635003"/>
    <lineage>
        <taxon>Eukaryota</taxon>
        <taxon>Sar</taxon>
        <taxon>Stramenopiles</taxon>
        <taxon>Ochrophyta</taxon>
        <taxon>Bacillariophyta</taxon>
        <taxon>Bacillariophyceae</taxon>
        <taxon>Bacillariophycidae</taxon>
        <taxon>Bacillariales</taxon>
        <taxon>Bacillariaceae</taxon>
        <taxon>Fragilariopsis</taxon>
    </lineage>
</organism>
<dbReference type="GO" id="GO:0051213">
    <property type="term" value="F:dioxygenase activity"/>
    <property type="evidence" value="ECO:0007669"/>
    <property type="project" value="InterPro"/>
</dbReference>
<name>A0A1E7EQS8_9STRA</name>